<dbReference type="EMBL" id="JAJSOF020000001">
    <property type="protein sequence ID" value="KAJ4452065.1"/>
    <property type="molecule type" value="Genomic_DNA"/>
</dbReference>
<name>A0ABQ8TZF2_PERAM</name>
<gene>
    <name evidence="1" type="ORF">ANN_03581</name>
</gene>
<accession>A0ABQ8TZF2</accession>
<proteinExistence type="predicted"/>
<protein>
    <submittedName>
        <fullName evidence="1">Uncharacterized protein</fullName>
    </submittedName>
</protein>
<reference evidence="1 2" key="1">
    <citation type="journal article" date="2022" name="Allergy">
        <title>Genome assembly and annotation of Periplaneta americana reveal a comprehensive cockroach allergen profile.</title>
        <authorList>
            <person name="Wang L."/>
            <person name="Xiong Q."/>
            <person name="Saelim N."/>
            <person name="Wang L."/>
            <person name="Nong W."/>
            <person name="Wan A.T."/>
            <person name="Shi M."/>
            <person name="Liu X."/>
            <person name="Cao Q."/>
            <person name="Hui J.H.L."/>
            <person name="Sookrung N."/>
            <person name="Leung T.F."/>
            <person name="Tungtrongchitr A."/>
            <person name="Tsui S.K.W."/>
        </authorList>
    </citation>
    <scope>NUCLEOTIDE SEQUENCE [LARGE SCALE GENOMIC DNA]</scope>
    <source>
        <strain evidence="1">PWHHKU_190912</strain>
    </source>
</reference>
<dbReference type="Proteomes" id="UP001148838">
    <property type="component" value="Unassembled WGS sequence"/>
</dbReference>
<keyword evidence="2" id="KW-1185">Reference proteome</keyword>
<evidence type="ECO:0000313" key="2">
    <source>
        <dbReference type="Proteomes" id="UP001148838"/>
    </source>
</evidence>
<evidence type="ECO:0000313" key="1">
    <source>
        <dbReference type="EMBL" id="KAJ4452065.1"/>
    </source>
</evidence>
<organism evidence="1 2">
    <name type="scientific">Periplaneta americana</name>
    <name type="common">American cockroach</name>
    <name type="synonym">Blatta americana</name>
    <dbReference type="NCBI Taxonomy" id="6978"/>
    <lineage>
        <taxon>Eukaryota</taxon>
        <taxon>Metazoa</taxon>
        <taxon>Ecdysozoa</taxon>
        <taxon>Arthropoda</taxon>
        <taxon>Hexapoda</taxon>
        <taxon>Insecta</taxon>
        <taxon>Pterygota</taxon>
        <taxon>Neoptera</taxon>
        <taxon>Polyneoptera</taxon>
        <taxon>Dictyoptera</taxon>
        <taxon>Blattodea</taxon>
        <taxon>Blattoidea</taxon>
        <taxon>Blattidae</taxon>
        <taxon>Blattinae</taxon>
        <taxon>Periplaneta</taxon>
    </lineage>
</organism>
<sequence length="66" mass="7077">MAGLCEGGNEPPGSLKAKLITSLYQRIPNLTGPVDNNDVTLQRNRTKLLEGSMAIMAAVQVVIVLR</sequence>
<comment type="caution">
    <text evidence="1">The sequence shown here is derived from an EMBL/GenBank/DDBJ whole genome shotgun (WGS) entry which is preliminary data.</text>
</comment>